<dbReference type="InterPro" id="IPR038883">
    <property type="entry name" value="AN11006-like"/>
</dbReference>
<dbReference type="OrthoDB" id="3635680at2759"/>
<name>A0A6A6UDP2_9PEZI</name>
<evidence type="ECO:0000313" key="1">
    <source>
        <dbReference type="EMBL" id="KAF2669577.1"/>
    </source>
</evidence>
<organism evidence="1 2">
    <name type="scientific">Microthyrium microscopicum</name>
    <dbReference type="NCBI Taxonomy" id="703497"/>
    <lineage>
        <taxon>Eukaryota</taxon>
        <taxon>Fungi</taxon>
        <taxon>Dikarya</taxon>
        <taxon>Ascomycota</taxon>
        <taxon>Pezizomycotina</taxon>
        <taxon>Dothideomycetes</taxon>
        <taxon>Dothideomycetes incertae sedis</taxon>
        <taxon>Microthyriales</taxon>
        <taxon>Microthyriaceae</taxon>
        <taxon>Microthyrium</taxon>
    </lineage>
</organism>
<evidence type="ECO:0000313" key="2">
    <source>
        <dbReference type="Proteomes" id="UP000799302"/>
    </source>
</evidence>
<dbReference type="Proteomes" id="UP000799302">
    <property type="component" value="Unassembled WGS sequence"/>
</dbReference>
<accession>A0A6A6UDP2</accession>
<gene>
    <name evidence="1" type="ORF">BT63DRAFT_471065</name>
</gene>
<keyword evidence="2" id="KW-1185">Reference proteome</keyword>
<sequence length="332" mass="37398">MDALSSMDNLSLADDKPVCELPSEQTQVALVVPNKKPVPFMRLPAEIRVEIYKLILPNTVVCAKPVHGKQVCCLEADNQASGPVALLLLSRQVYSEAISLFYETAIFHIKLDASGLWFLGVSYDRNSQLPGAILRIVNLQLDISAEEHGCSGGIHWPWDKSPTLPVQLGLEQGPNRLKTVMFSHVTFQDPSWMALRIRQELCFRPTPQHPSLKPYQGVSVAGNMPDALDWNLAPLESLFENGAKLVITPETEANFAKREAVRKAYRDTHNDYVFLVDWEYDKIVKMGVEAVLWIGEPEFVDLTYVEAEAFIEKLLAKSVTLPDERFSWIQRH</sequence>
<reference evidence="1" key="1">
    <citation type="journal article" date="2020" name="Stud. Mycol.">
        <title>101 Dothideomycetes genomes: a test case for predicting lifestyles and emergence of pathogens.</title>
        <authorList>
            <person name="Haridas S."/>
            <person name="Albert R."/>
            <person name="Binder M."/>
            <person name="Bloem J."/>
            <person name="Labutti K."/>
            <person name="Salamov A."/>
            <person name="Andreopoulos B."/>
            <person name="Baker S."/>
            <person name="Barry K."/>
            <person name="Bills G."/>
            <person name="Bluhm B."/>
            <person name="Cannon C."/>
            <person name="Castanera R."/>
            <person name="Culley D."/>
            <person name="Daum C."/>
            <person name="Ezra D."/>
            <person name="Gonzalez J."/>
            <person name="Henrissat B."/>
            <person name="Kuo A."/>
            <person name="Liang C."/>
            <person name="Lipzen A."/>
            <person name="Lutzoni F."/>
            <person name="Magnuson J."/>
            <person name="Mondo S."/>
            <person name="Nolan M."/>
            <person name="Ohm R."/>
            <person name="Pangilinan J."/>
            <person name="Park H.-J."/>
            <person name="Ramirez L."/>
            <person name="Alfaro M."/>
            <person name="Sun H."/>
            <person name="Tritt A."/>
            <person name="Yoshinaga Y."/>
            <person name="Zwiers L.-H."/>
            <person name="Turgeon B."/>
            <person name="Goodwin S."/>
            <person name="Spatafora J."/>
            <person name="Crous P."/>
            <person name="Grigoriev I."/>
        </authorList>
    </citation>
    <scope>NUCLEOTIDE SEQUENCE</scope>
    <source>
        <strain evidence="1">CBS 115976</strain>
    </source>
</reference>
<dbReference type="PANTHER" id="PTHR42085">
    <property type="entry name" value="F-BOX DOMAIN-CONTAINING PROTEIN"/>
    <property type="match status" value="1"/>
</dbReference>
<protein>
    <submittedName>
        <fullName evidence="1">Uncharacterized protein</fullName>
    </submittedName>
</protein>
<proteinExistence type="predicted"/>
<dbReference type="EMBL" id="MU004235">
    <property type="protein sequence ID" value="KAF2669577.1"/>
    <property type="molecule type" value="Genomic_DNA"/>
</dbReference>
<dbReference type="AlphaFoldDB" id="A0A6A6UDP2"/>
<dbReference type="PANTHER" id="PTHR42085:SF2">
    <property type="entry name" value="F-BOX DOMAIN-CONTAINING PROTEIN"/>
    <property type="match status" value="1"/>
</dbReference>